<dbReference type="GO" id="GO:0016787">
    <property type="term" value="F:hydrolase activity"/>
    <property type="evidence" value="ECO:0007669"/>
    <property type="project" value="UniProtKB-KW"/>
</dbReference>
<dbReference type="RefSeq" id="WP_130435428.1">
    <property type="nucleotide sequence ID" value="NZ_SGXF01000004.1"/>
</dbReference>
<dbReference type="InterPro" id="IPR023365">
    <property type="entry name" value="Sortase_dom-sf"/>
</dbReference>
<keyword evidence="3" id="KW-1133">Transmembrane helix</keyword>
<dbReference type="SUPFAM" id="SSF63817">
    <property type="entry name" value="Sortase"/>
    <property type="match status" value="1"/>
</dbReference>
<comment type="caution">
    <text evidence="4">The sequence shown here is derived from an EMBL/GenBank/DDBJ whole genome shotgun (WGS) entry which is preliminary data.</text>
</comment>
<dbReference type="InterPro" id="IPR005754">
    <property type="entry name" value="Sortase"/>
</dbReference>
<gene>
    <name evidence="4" type="ORF">EV209_2149</name>
</gene>
<dbReference type="Pfam" id="PF04203">
    <property type="entry name" value="Sortase"/>
    <property type="match status" value="1"/>
</dbReference>
<feature type="active site" description="Proton donor/acceptor" evidence="2">
    <location>
        <position position="130"/>
    </location>
</feature>
<evidence type="ECO:0000256" key="3">
    <source>
        <dbReference type="SAM" id="Phobius"/>
    </source>
</evidence>
<dbReference type="Gene3D" id="2.40.260.10">
    <property type="entry name" value="Sortase"/>
    <property type="match status" value="1"/>
</dbReference>
<feature type="transmembrane region" description="Helical" evidence="3">
    <location>
        <begin position="6"/>
        <end position="28"/>
    </location>
</feature>
<reference evidence="4 5" key="1">
    <citation type="submission" date="2019-02" db="EMBL/GenBank/DDBJ databases">
        <title>Genomic Encyclopedia of Type Strains, Phase IV (KMG-IV): sequencing the most valuable type-strain genomes for metagenomic binning, comparative biology and taxonomic classification.</title>
        <authorList>
            <person name="Goeker M."/>
        </authorList>
    </citation>
    <scope>NUCLEOTIDE SEQUENCE [LARGE SCALE GENOMIC DNA]</scope>
    <source>
        <strain evidence="4 5">DSM 29486</strain>
    </source>
</reference>
<keyword evidence="5" id="KW-1185">Reference proteome</keyword>
<sequence>MPKKSGIVYLFAGIALIFSALSLFLYNWRKDVQAGQKAEKLLSYVQAVIQERKPAAPAEIIYNPSAPQEALLPELPVTEIQGYGYVGYITIPDLKLELPVMSEWDYDRLKIAPCRQFGSSRTDNLVIAAHNYKNHFGDLSQIETGDTVIFTDMEGIENLYEVTLVDTLNPTEVEAVQNSGHDLVLYTCTYGGVARITVFCDRPEKDSDTTDSD</sequence>
<name>A0A4V2F5X2_9FIRM</name>
<dbReference type="Proteomes" id="UP000292927">
    <property type="component" value="Unassembled WGS sequence"/>
</dbReference>
<dbReference type="AlphaFoldDB" id="A0A4V2F5X2"/>
<organism evidence="4 5">
    <name type="scientific">Cuneatibacter caecimuris</name>
    <dbReference type="NCBI Taxonomy" id="1796618"/>
    <lineage>
        <taxon>Bacteria</taxon>
        <taxon>Bacillati</taxon>
        <taxon>Bacillota</taxon>
        <taxon>Clostridia</taxon>
        <taxon>Lachnospirales</taxon>
        <taxon>Lachnospiraceae</taxon>
        <taxon>Cuneatibacter</taxon>
    </lineage>
</organism>
<evidence type="ECO:0000313" key="4">
    <source>
        <dbReference type="EMBL" id="RZS94309.1"/>
    </source>
</evidence>
<keyword evidence="1" id="KW-0378">Hydrolase</keyword>
<keyword evidence="3" id="KW-0812">Transmembrane</keyword>
<evidence type="ECO:0000313" key="5">
    <source>
        <dbReference type="Proteomes" id="UP000292927"/>
    </source>
</evidence>
<evidence type="ECO:0000256" key="1">
    <source>
        <dbReference type="ARBA" id="ARBA00022801"/>
    </source>
</evidence>
<accession>A0A4V2F5X2</accession>
<dbReference type="CDD" id="cd00004">
    <property type="entry name" value="Sortase"/>
    <property type="match status" value="1"/>
</dbReference>
<protein>
    <submittedName>
        <fullName evidence="4">Sortase A</fullName>
    </submittedName>
</protein>
<dbReference type="EMBL" id="SGXF01000004">
    <property type="protein sequence ID" value="RZS94309.1"/>
    <property type="molecule type" value="Genomic_DNA"/>
</dbReference>
<keyword evidence="3" id="KW-0472">Membrane</keyword>
<dbReference type="OrthoDB" id="2328774at2"/>
<feature type="active site" description="Acyl-thioester intermediate" evidence="2">
    <location>
        <position position="188"/>
    </location>
</feature>
<proteinExistence type="predicted"/>
<dbReference type="NCBIfam" id="TIGR01076">
    <property type="entry name" value="sortase_fam"/>
    <property type="match status" value="1"/>
</dbReference>
<evidence type="ECO:0000256" key="2">
    <source>
        <dbReference type="PIRSR" id="PIRSR605754-1"/>
    </source>
</evidence>